<comment type="caution">
    <text evidence="2">The sequence shown here is derived from an EMBL/GenBank/DDBJ whole genome shotgun (WGS) entry which is preliminary data.</text>
</comment>
<gene>
    <name evidence="2" type="ORF">GWK47_035964</name>
</gene>
<organism evidence="2 3">
    <name type="scientific">Chionoecetes opilio</name>
    <name type="common">Atlantic snow crab</name>
    <name type="synonym">Cancer opilio</name>
    <dbReference type="NCBI Taxonomy" id="41210"/>
    <lineage>
        <taxon>Eukaryota</taxon>
        <taxon>Metazoa</taxon>
        <taxon>Ecdysozoa</taxon>
        <taxon>Arthropoda</taxon>
        <taxon>Crustacea</taxon>
        <taxon>Multicrustacea</taxon>
        <taxon>Malacostraca</taxon>
        <taxon>Eumalacostraca</taxon>
        <taxon>Eucarida</taxon>
        <taxon>Decapoda</taxon>
        <taxon>Pleocyemata</taxon>
        <taxon>Brachyura</taxon>
        <taxon>Eubrachyura</taxon>
        <taxon>Majoidea</taxon>
        <taxon>Majidae</taxon>
        <taxon>Chionoecetes</taxon>
    </lineage>
</organism>
<evidence type="ECO:0000256" key="1">
    <source>
        <dbReference type="SAM" id="MobiDB-lite"/>
    </source>
</evidence>
<dbReference type="AlphaFoldDB" id="A0A8J4YTI8"/>
<proteinExistence type="predicted"/>
<evidence type="ECO:0000313" key="3">
    <source>
        <dbReference type="Proteomes" id="UP000770661"/>
    </source>
</evidence>
<dbReference type="Proteomes" id="UP000770661">
    <property type="component" value="Unassembled WGS sequence"/>
</dbReference>
<evidence type="ECO:0000313" key="2">
    <source>
        <dbReference type="EMBL" id="KAG0726725.1"/>
    </source>
</evidence>
<protein>
    <submittedName>
        <fullName evidence="2">Uncharacterized protein</fullName>
    </submittedName>
</protein>
<name>A0A8J4YTI8_CHIOP</name>
<keyword evidence="3" id="KW-1185">Reference proteome</keyword>
<sequence>MTSLLGEIMPWKRIKSPCSLTGELSEHRSEPSTSEEALESGTHPRRIRRTPLALVLLLGRDLGKDYRFRGPQVPYTKPGGMAKGIYALSLSSLRGPSKADRSRAAGHGDISLCVASCNAPKVNEAMSLSELPSPGPLFMLSPLSRDPQTQGWRTTGRSKPPSHLWYVSEGHWALSLSWTREISNEEKEAMVRNC</sequence>
<accession>A0A8J4YTI8</accession>
<dbReference type="EMBL" id="JACEEZ010004043">
    <property type="protein sequence ID" value="KAG0726725.1"/>
    <property type="molecule type" value="Genomic_DNA"/>
</dbReference>
<reference evidence="2" key="1">
    <citation type="submission" date="2020-07" db="EMBL/GenBank/DDBJ databases">
        <title>The High-quality genome of the commercially important snow crab, Chionoecetes opilio.</title>
        <authorList>
            <person name="Jeong J.-H."/>
            <person name="Ryu S."/>
        </authorList>
    </citation>
    <scope>NUCLEOTIDE SEQUENCE</scope>
    <source>
        <strain evidence="2">MADBK_172401_WGS</strain>
        <tissue evidence="2">Digestive gland</tissue>
    </source>
</reference>
<feature type="region of interest" description="Disordered" evidence="1">
    <location>
        <begin position="20"/>
        <end position="45"/>
    </location>
</feature>